<sequence length="521" mass="57337">MFGRTKTKEAKVSAIGEDMARLLPDNGPWYKQRHLLLLNFYAFSMCLLTAANGYDGSMMNGLMALPQWHDFMDHPTGAWLGFINAVQALSSTCAYPLVAYFANRWGRKKGLYIGLFFLFTGALLQAFTPNVTGFVISRAILGQPSAWWGGLAPLLVTELAYPPHRAFLTAAMNSGWYVGSTIAAWATFGTRNYSGDWAWRIPSLLQIAVPVVVIPGLFMIPESPRYLISKGQTTKAREILTKYHAGGNASPLVDFEMAEIEAAIEADKAAADSSSWGDLFKGKGNRHRALISMTLGVFAQWNGVGVVSYYLALVLQTVGITSVTDQTLISGFLQIWNLFWAILAAAYVDKLGRRPLFLISSVGMLVSFIIISGLSGGFATTGASSVGLAVVPFLYIYYGFYDVAFTPLIVAYPAEIWPYQLRARGIALTQMSTYAAIFFNIFVNPIALEAIGWKYYIVFAVILVFITVTVYFFYPETKGHSLEEMAILFDGIEAARISEGGVRAVKGETSEMYHKEEADKV</sequence>
<comment type="subcellular location">
    <subcellularLocation>
        <location evidence="1">Membrane</location>
        <topology evidence="1">Multi-pass membrane protein</topology>
    </subcellularLocation>
</comment>
<evidence type="ECO:0000256" key="8">
    <source>
        <dbReference type="SAM" id="Phobius"/>
    </source>
</evidence>
<evidence type="ECO:0000256" key="1">
    <source>
        <dbReference type="ARBA" id="ARBA00004141"/>
    </source>
</evidence>
<dbReference type="InterPro" id="IPR003663">
    <property type="entry name" value="Sugar/inositol_transpt"/>
</dbReference>
<feature type="transmembrane region" description="Helical" evidence="8">
    <location>
        <begin position="134"/>
        <end position="155"/>
    </location>
</feature>
<keyword evidence="4 8" id="KW-0812">Transmembrane</keyword>
<feature type="transmembrane region" description="Helical" evidence="8">
    <location>
        <begin position="110"/>
        <end position="128"/>
    </location>
</feature>
<name>A0A8K0X284_9PEZI</name>
<keyword evidence="5 8" id="KW-1133">Transmembrane helix</keyword>
<keyword evidence="11" id="KW-1185">Reference proteome</keyword>
<feature type="transmembrane region" description="Helical" evidence="8">
    <location>
        <begin position="167"/>
        <end position="188"/>
    </location>
</feature>
<evidence type="ECO:0000313" key="11">
    <source>
        <dbReference type="Proteomes" id="UP000813385"/>
    </source>
</evidence>
<dbReference type="PANTHER" id="PTHR48022:SF3">
    <property type="entry name" value="HEXOSE TRANSPORTER PROTEIN (AFU_ORTHOLOGUE AFUA_8G04480)-RELATED"/>
    <property type="match status" value="1"/>
</dbReference>
<dbReference type="PROSITE" id="PS50850">
    <property type="entry name" value="MFS"/>
    <property type="match status" value="1"/>
</dbReference>
<dbReference type="Proteomes" id="UP000813385">
    <property type="component" value="Unassembled WGS sequence"/>
</dbReference>
<feature type="transmembrane region" description="Helical" evidence="8">
    <location>
        <begin position="35"/>
        <end position="54"/>
    </location>
</feature>
<evidence type="ECO:0000256" key="2">
    <source>
        <dbReference type="ARBA" id="ARBA00010992"/>
    </source>
</evidence>
<feature type="transmembrane region" description="Helical" evidence="8">
    <location>
        <begin position="289"/>
        <end position="311"/>
    </location>
</feature>
<evidence type="ECO:0000256" key="7">
    <source>
        <dbReference type="RuleBase" id="RU003346"/>
    </source>
</evidence>
<dbReference type="InterPro" id="IPR036259">
    <property type="entry name" value="MFS_trans_sf"/>
</dbReference>
<feature type="transmembrane region" description="Helical" evidence="8">
    <location>
        <begin position="331"/>
        <end position="348"/>
    </location>
</feature>
<comment type="caution">
    <text evidence="10">The sequence shown here is derived from an EMBL/GenBank/DDBJ whole genome shotgun (WGS) entry which is preliminary data.</text>
</comment>
<evidence type="ECO:0000256" key="5">
    <source>
        <dbReference type="ARBA" id="ARBA00022989"/>
    </source>
</evidence>
<evidence type="ECO:0000259" key="9">
    <source>
        <dbReference type="PROSITE" id="PS50850"/>
    </source>
</evidence>
<dbReference type="GO" id="GO:0005351">
    <property type="term" value="F:carbohydrate:proton symporter activity"/>
    <property type="evidence" value="ECO:0007669"/>
    <property type="project" value="TreeGrafter"/>
</dbReference>
<dbReference type="SUPFAM" id="SSF103473">
    <property type="entry name" value="MFS general substrate transporter"/>
    <property type="match status" value="1"/>
</dbReference>
<dbReference type="InterPro" id="IPR005829">
    <property type="entry name" value="Sugar_transporter_CS"/>
</dbReference>
<keyword evidence="3 7" id="KW-0813">Transport</keyword>
<dbReference type="Pfam" id="PF00083">
    <property type="entry name" value="Sugar_tr"/>
    <property type="match status" value="1"/>
</dbReference>
<evidence type="ECO:0000256" key="4">
    <source>
        <dbReference type="ARBA" id="ARBA00022692"/>
    </source>
</evidence>
<comment type="similarity">
    <text evidence="2 7">Belongs to the major facilitator superfamily. Sugar transporter (TC 2.A.1.1) family.</text>
</comment>
<dbReference type="InterPro" id="IPR005828">
    <property type="entry name" value="MFS_sugar_transport-like"/>
</dbReference>
<dbReference type="PROSITE" id="PS00216">
    <property type="entry name" value="SUGAR_TRANSPORT_1"/>
    <property type="match status" value="1"/>
</dbReference>
<dbReference type="FunFam" id="1.20.1250.20:FF:000134">
    <property type="entry name" value="MFS sugar transporter protein"/>
    <property type="match status" value="1"/>
</dbReference>
<dbReference type="Gene3D" id="1.20.1250.20">
    <property type="entry name" value="MFS general substrate transporter like domains"/>
    <property type="match status" value="1"/>
</dbReference>
<feature type="domain" description="Major facilitator superfamily (MFS) profile" evidence="9">
    <location>
        <begin position="41"/>
        <end position="478"/>
    </location>
</feature>
<dbReference type="InterPro" id="IPR020846">
    <property type="entry name" value="MFS_dom"/>
</dbReference>
<protein>
    <submittedName>
        <fullName evidence="10">Sugar transporter</fullName>
    </submittedName>
</protein>
<gene>
    <name evidence="10" type="ORF">B0T11DRAFT_115416</name>
</gene>
<proteinExistence type="inferred from homology"/>
<feature type="transmembrane region" description="Helical" evidence="8">
    <location>
        <begin position="200"/>
        <end position="220"/>
    </location>
</feature>
<dbReference type="PANTHER" id="PTHR48022">
    <property type="entry name" value="PLASTIDIC GLUCOSE TRANSPORTER 4"/>
    <property type="match status" value="1"/>
</dbReference>
<dbReference type="AlphaFoldDB" id="A0A8K0X284"/>
<feature type="transmembrane region" description="Helical" evidence="8">
    <location>
        <begin position="426"/>
        <end position="447"/>
    </location>
</feature>
<evidence type="ECO:0000313" key="10">
    <source>
        <dbReference type="EMBL" id="KAH7359464.1"/>
    </source>
</evidence>
<dbReference type="NCBIfam" id="TIGR00879">
    <property type="entry name" value="SP"/>
    <property type="match status" value="1"/>
</dbReference>
<dbReference type="EMBL" id="JAGPXD010000004">
    <property type="protein sequence ID" value="KAH7359464.1"/>
    <property type="molecule type" value="Genomic_DNA"/>
</dbReference>
<dbReference type="InterPro" id="IPR050360">
    <property type="entry name" value="MFS_Sugar_Transporters"/>
</dbReference>
<reference evidence="10" key="1">
    <citation type="journal article" date="2021" name="Nat. Commun.">
        <title>Genetic determinants of endophytism in the Arabidopsis root mycobiome.</title>
        <authorList>
            <person name="Mesny F."/>
            <person name="Miyauchi S."/>
            <person name="Thiergart T."/>
            <person name="Pickel B."/>
            <person name="Atanasova L."/>
            <person name="Karlsson M."/>
            <person name="Huettel B."/>
            <person name="Barry K.W."/>
            <person name="Haridas S."/>
            <person name="Chen C."/>
            <person name="Bauer D."/>
            <person name="Andreopoulos W."/>
            <person name="Pangilinan J."/>
            <person name="LaButti K."/>
            <person name="Riley R."/>
            <person name="Lipzen A."/>
            <person name="Clum A."/>
            <person name="Drula E."/>
            <person name="Henrissat B."/>
            <person name="Kohler A."/>
            <person name="Grigoriev I.V."/>
            <person name="Martin F.M."/>
            <person name="Hacquard S."/>
        </authorList>
    </citation>
    <scope>NUCLEOTIDE SEQUENCE</scope>
    <source>
        <strain evidence="10">MPI-CAGE-AT-0016</strain>
    </source>
</reference>
<evidence type="ECO:0000256" key="3">
    <source>
        <dbReference type="ARBA" id="ARBA00022448"/>
    </source>
</evidence>
<keyword evidence="10" id="KW-0762">Sugar transport</keyword>
<keyword evidence="6 8" id="KW-0472">Membrane</keyword>
<accession>A0A8K0X284</accession>
<dbReference type="GO" id="GO:0016020">
    <property type="term" value="C:membrane"/>
    <property type="evidence" value="ECO:0007669"/>
    <property type="project" value="UniProtKB-SubCell"/>
</dbReference>
<dbReference type="OrthoDB" id="6133115at2759"/>
<organism evidence="10 11">
    <name type="scientific">Plectosphaerella cucumerina</name>
    <dbReference type="NCBI Taxonomy" id="40658"/>
    <lineage>
        <taxon>Eukaryota</taxon>
        <taxon>Fungi</taxon>
        <taxon>Dikarya</taxon>
        <taxon>Ascomycota</taxon>
        <taxon>Pezizomycotina</taxon>
        <taxon>Sordariomycetes</taxon>
        <taxon>Hypocreomycetidae</taxon>
        <taxon>Glomerellales</taxon>
        <taxon>Plectosphaerellaceae</taxon>
        <taxon>Plectosphaerella</taxon>
    </lineage>
</organism>
<feature type="transmembrane region" description="Helical" evidence="8">
    <location>
        <begin position="78"/>
        <end position="98"/>
    </location>
</feature>
<feature type="transmembrane region" description="Helical" evidence="8">
    <location>
        <begin position="355"/>
        <end position="375"/>
    </location>
</feature>
<evidence type="ECO:0000256" key="6">
    <source>
        <dbReference type="ARBA" id="ARBA00023136"/>
    </source>
</evidence>
<feature type="transmembrane region" description="Helical" evidence="8">
    <location>
        <begin position="453"/>
        <end position="474"/>
    </location>
</feature>
<feature type="transmembrane region" description="Helical" evidence="8">
    <location>
        <begin position="395"/>
        <end position="414"/>
    </location>
</feature>